<dbReference type="InterPro" id="IPR013087">
    <property type="entry name" value="Znf_C2H2_type"/>
</dbReference>
<comment type="subcellular location">
    <subcellularLocation>
        <location evidence="1">Nucleus</location>
    </subcellularLocation>
</comment>
<dbReference type="Proteomes" id="UP001652600">
    <property type="component" value="Chromosome 6"/>
</dbReference>
<keyword evidence="7" id="KW-0539">Nucleus</keyword>
<dbReference type="KEGG" id="cmo:103490792"/>
<protein>
    <submittedName>
        <fullName evidence="12">Transcriptional regulator SUPERMAN-like</fullName>
    </submittedName>
</protein>
<dbReference type="GeneID" id="103490792"/>
<accession>A0A1S3BKB5</accession>
<proteinExistence type="predicted"/>
<dbReference type="InParanoid" id="A0A1S3BKB5"/>
<sequence>MIMNVYDDISFSNPRKNLTPKGIKLINLRRSYLAISCQNPFFLLIKTPFHCSISIVNNREQMFLWLALCLHSSSNYAKSPFPSLLTYYSSISHPFRTLTSYLKCYLPAKLNSSQLRISFQLFSLDSYWSYRMLNPNQAHQDEDGDSWEIRAFAEDTGNIMGTTWPPRFYNCTFCGREFRSAQALGGHMNVHRRDRVRFHHQTQLNSIQHVSPSFTIPTPKLIYNNEIDEVCFLYQLPNDNIDFLNSITSSGACLQSPSTAQHPSSSRTASSLQSLKSPGELRGGTSSSSSHCSHMSSKGDDSLISINDGNEKIDLELRLGHRASPT</sequence>
<keyword evidence="3 8" id="KW-0863">Zinc-finger</keyword>
<evidence type="ECO:0000259" key="10">
    <source>
        <dbReference type="PROSITE" id="PS50157"/>
    </source>
</evidence>
<gene>
    <name evidence="12" type="primary">LOC103490792</name>
</gene>
<dbReference type="SMART" id="SM00355">
    <property type="entry name" value="ZnF_C2H2"/>
    <property type="match status" value="1"/>
</dbReference>
<dbReference type="SUPFAM" id="SSF57667">
    <property type="entry name" value="beta-beta-alpha zinc fingers"/>
    <property type="match status" value="1"/>
</dbReference>
<keyword evidence="4" id="KW-0862">Zinc</keyword>
<dbReference type="Pfam" id="PF13912">
    <property type="entry name" value="zf-C2H2_6"/>
    <property type="match status" value="1"/>
</dbReference>
<organism evidence="11 12">
    <name type="scientific">Cucumis melo</name>
    <name type="common">Muskmelon</name>
    <dbReference type="NCBI Taxonomy" id="3656"/>
    <lineage>
        <taxon>Eukaryota</taxon>
        <taxon>Viridiplantae</taxon>
        <taxon>Streptophyta</taxon>
        <taxon>Embryophyta</taxon>
        <taxon>Tracheophyta</taxon>
        <taxon>Spermatophyta</taxon>
        <taxon>Magnoliopsida</taxon>
        <taxon>eudicotyledons</taxon>
        <taxon>Gunneridae</taxon>
        <taxon>Pentapetalae</taxon>
        <taxon>rosids</taxon>
        <taxon>fabids</taxon>
        <taxon>Cucurbitales</taxon>
        <taxon>Cucurbitaceae</taxon>
        <taxon>Benincaseae</taxon>
        <taxon>Cucumis</taxon>
    </lineage>
</organism>
<dbReference type="PANTHER" id="PTHR45801">
    <property type="entry name" value="OS07G0101800 PROTEIN"/>
    <property type="match status" value="1"/>
</dbReference>
<keyword evidence="5" id="KW-0805">Transcription regulation</keyword>
<evidence type="ECO:0000256" key="8">
    <source>
        <dbReference type="PROSITE-ProRule" id="PRU00042"/>
    </source>
</evidence>
<dbReference type="InterPro" id="IPR036236">
    <property type="entry name" value="Znf_C2H2_sf"/>
</dbReference>
<evidence type="ECO:0000313" key="12">
    <source>
        <dbReference type="RefSeq" id="XP_008448698.2"/>
    </source>
</evidence>
<keyword evidence="6" id="KW-0804">Transcription</keyword>
<evidence type="ECO:0000256" key="1">
    <source>
        <dbReference type="ARBA" id="ARBA00004123"/>
    </source>
</evidence>
<keyword evidence="2" id="KW-0479">Metal-binding</keyword>
<reference evidence="12" key="1">
    <citation type="submission" date="2025-08" db="UniProtKB">
        <authorList>
            <consortium name="RefSeq"/>
        </authorList>
    </citation>
    <scope>IDENTIFICATION</scope>
    <source>
        <tissue evidence="12">Stem</tissue>
    </source>
</reference>
<evidence type="ECO:0000256" key="5">
    <source>
        <dbReference type="ARBA" id="ARBA00023015"/>
    </source>
</evidence>
<dbReference type="eggNOG" id="ENOG502QUGK">
    <property type="taxonomic scope" value="Eukaryota"/>
</dbReference>
<dbReference type="AlphaFoldDB" id="A0A1S3BKB5"/>
<dbReference type="PROSITE" id="PS00028">
    <property type="entry name" value="ZINC_FINGER_C2H2_1"/>
    <property type="match status" value="1"/>
</dbReference>
<evidence type="ECO:0000256" key="3">
    <source>
        <dbReference type="ARBA" id="ARBA00022771"/>
    </source>
</evidence>
<dbReference type="PANTHER" id="PTHR45801:SF5">
    <property type="entry name" value="OS05G0286100 PROTEIN"/>
    <property type="match status" value="1"/>
</dbReference>
<dbReference type="PROSITE" id="PS50157">
    <property type="entry name" value="ZINC_FINGER_C2H2_2"/>
    <property type="match status" value="1"/>
</dbReference>
<evidence type="ECO:0000256" key="2">
    <source>
        <dbReference type="ARBA" id="ARBA00022723"/>
    </source>
</evidence>
<evidence type="ECO:0000256" key="6">
    <source>
        <dbReference type="ARBA" id="ARBA00023163"/>
    </source>
</evidence>
<dbReference type="GO" id="GO:0008270">
    <property type="term" value="F:zinc ion binding"/>
    <property type="evidence" value="ECO:0007669"/>
    <property type="project" value="UniProtKB-KW"/>
</dbReference>
<evidence type="ECO:0000256" key="9">
    <source>
        <dbReference type="SAM" id="MobiDB-lite"/>
    </source>
</evidence>
<feature type="domain" description="C2H2-type" evidence="10">
    <location>
        <begin position="169"/>
        <end position="196"/>
    </location>
</feature>
<dbReference type="Gene3D" id="3.30.160.60">
    <property type="entry name" value="Classic Zinc Finger"/>
    <property type="match status" value="1"/>
</dbReference>
<feature type="region of interest" description="Disordered" evidence="9">
    <location>
        <begin position="255"/>
        <end position="307"/>
    </location>
</feature>
<dbReference type="RefSeq" id="XP_008448698.2">
    <property type="nucleotide sequence ID" value="XM_008450476.3"/>
</dbReference>
<evidence type="ECO:0000256" key="4">
    <source>
        <dbReference type="ARBA" id="ARBA00022833"/>
    </source>
</evidence>
<name>A0A1S3BKB5_CUCME</name>
<feature type="compositionally biased region" description="Low complexity" evidence="9">
    <location>
        <begin position="286"/>
        <end position="296"/>
    </location>
</feature>
<evidence type="ECO:0000313" key="11">
    <source>
        <dbReference type="Proteomes" id="UP001652600"/>
    </source>
</evidence>
<dbReference type="InterPro" id="IPR052426">
    <property type="entry name" value="Plant_dev_regulator"/>
</dbReference>
<feature type="compositionally biased region" description="Low complexity" evidence="9">
    <location>
        <begin position="264"/>
        <end position="277"/>
    </location>
</feature>
<dbReference type="GO" id="GO:0005634">
    <property type="term" value="C:nucleus"/>
    <property type="evidence" value="ECO:0007669"/>
    <property type="project" value="UniProtKB-SubCell"/>
</dbReference>
<evidence type="ECO:0000256" key="7">
    <source>
        <dbReference type="ARBA" id="ARBA00023242"/>
    </source>
</evidence>
<keyword evidence="11" id="KW-1185">Reference proteome</keyword>